<evidence type="ECO:0000313" key="3">
    <source>
        <dbReference type="Proteomes" id="UP000740883"/>
    </source>
</evidence>
<dbReference type="InterPro" id="IPR012337">
    <property type="entry name" value="RNaseH-like_sf"/>
</dbReference>
<keyword evidence="3" id="KW-1185">Reference proteome</keyword>
<feature type="non-terminal residue" evidence="2">
    <location>
        <position position="176"/>
    </location>
</feature>
<dbReference type="Proteomes" id="UP000740883">
    <property type="component" value="Unassembled WGS sequence"/>
</dbReference>
<protein>
    <submittedName>
        <fullName evidence="2">SCAN domain-containing protein 3</fullName>
    </submittedName>
</protein>
<sequence length="176" mass="20419">LKDEDGLHKKVICNDQEEIMVLEATKLHNDNHFRMVRFEAKCNDYFLKIHRAIVRKVVSQCTVCLQSQPLKVKEKQTHIVASRPLERLQLDLIVMKQYKDSNGQYAWILAVLDVYSKFAWALALVTKSAREVVEKLEDLFFLIAPPQILQCDNGKEFVNKEMTSLCEGFKVKIIHS</sequence>
<accession>A0A9P6GVU3</accession>
<dbReference type="PROSITE" id="PS50994">
    <property type="entry name" value="INTEGRASE"/>
    <property type="match status" value="1"/>
</dbReference>
<dbReference type="EMBL" id="SBJO01001671">
    <property type="protein sequence ID" value="KAF9742484.1"/>
    <property type="molecule type" value="Genomic_DNA"/>
</dbReference>
<dbReference type="SUPFAM" id="SSF53098">
    <property type="entry name" value="Ribonuclease H-like"/>
    <property type="match status" value="1"/>
</dbReference>
<comment type="caution">
    <text evidence="2">The sequence shown here is derived from an EMBL/GenBank/DDBJ whole genome shotgun (WGS) entry which is preliminary data.</text>
</comment>
<evidence type="ECO:0000313" key="2">
    <source>
        <dbReference type="EMBL" id="KAF9742484.1"/>
    </source>
</evidence>
<name>A0A9P6GVU3_9MICR</name>
<dbReference type="GO" id="GO:0015074">
    <property type="term" value="P:DNA integration"/>
    <property type="evidence" value="ECO:0007669"/>
    <property type="project" value="InterPro"/>
</dbReference>
<dbReference type="GO" id="GO:0003676">
    <property type="term" value="F:nucleic acid binding"/>
    <property type="evidence" value="ECO:0007669"/>
    <property type="project" value="InterPro"/>
</dbReference>
<gene>
    <name evidence="2" type="primary">ZBED9_3</name>
    <name evidence="2" type="ORF">NGRA_3620</name>
</gene>
<feature type="domain" description="Integrase catalytic" evidence="1">
    <location>
        <begin position="80"/>
        <end position="176"/>
    </location>
</feature>
<organism evidence="2 3">
    <name type="scientific">Nosema granulosis</name>
    <dbReference type="NCBI Taxonomy" id="83296"/>
    <lineage>
        <taxon>Eukaryota</taxon>
        <taxon>Fungi</taxon>
        <taxon>Fungi incertae sedis</taxon>
        <taxon>Microsporidia</taxon>
        <taxon>Nosematidae</taxon>
        <taxon>Nosema</taxon>
    </lineage>
</organism>
<evidence type="ECO:0000259" key="1">
    <source>
        <dbReference type="PROSITE" id="PS50994"/>
    </source>
</evidence>
<dbReference type="OrthoDB" id="6343797at2759"/>
<feature type="non-terminal residue" evidence="2">
    <location>
        <position position="1"/>
    </location>
</feature>
<dbReference type="AlphaFoldDB" id="A0A9P6GVU3"/>
<dbReference type="GO" id="GO:0005634">
    <property type="term" value="C:nucleus"/>
    <property type="evidence" value="ECO:0007669"/>
    <property type="project" value="UniProtKB-ARBA"/>
</dbReference>
<proteinExistence type="predicted"/>
<dbReference type="PANTHER" id="PTHR46585">
    <property type="entry name" value="INTEGRASE CORE DOMAIN CONTAINING PROTEIN"/>
    <property type="match status" value="1"/>
</dbReference>
<dbReference type="InterPro" id="IPR036397">
    <property type="entry name" value="RNaseH_sf"/>
</dbReference>
<dbReference type="InterPro" id="IPR001584">
    <property type="entry name" value="Integrase_cat-core"/>
</dbReference>
<dbReference type="Pfam" id="PF00665">
    <property type="entry name" value="rve"/>
    <property type="match status" value="1"/>
</dbReference>
<dbReference type="PANTHER" id="PTHR46585:SF1">
    <property type="entry name" value="CHROMO DOMAIN-CONTAINING PROTEIN"/>
    <property type="match status" value="1"/>
</dbReference>
<dbReference type="Gene3D" id="3.30.420.10">
    <property type="entry name" value="Ribonuclease H-like superfamily/Ribonuclease H"/>
    <property type="match status" value="1"/>
</dbReference>
<reference evidence="2 3" key="1">
    <citation type="journal article" date="2020" name="Genome Biol. Evol.">
        <title>Comparative genomics of strictly vertically transmitted, feminizing microsporidia endosymbionts of amphipod crustaceans.</title>
        <authorList>
            <person name="Cormier A."/>
            <person name="Chebbi M.A."/>
            <person name="Giraud I."/>
            <person name="Wattier R."/>
            <person name="Teixeira M."/>
            <person name="Gilbert C."/>
            <person name="Rigaud T."/>
            <person name="Cordaux R."/>
        </authorList>
    </citation>
    <scope>NUCLEOTIDE SEQUENCE [LARGE SCALE GENOMIC DNA]</scope>
    <source>
        <strain evidence="2 3">Ou3-Ou53</strain>
    </source>
</reference>